<proteinExistence type="inferred from homology"/>
<dbReference type="PIRSF" id="PIRSF001112">
    <property type="entry name" value="Epoxide_hydrolase"/>
    <property type="match status" value="1"/>
</dbReference>
<feature type="active site" description="Proton acceptor" evidence="4">
    <location>
        <position position="355"/>
    </location>
</feature>
<evidence type="ECO:0000256" key="1">
    <source>
        <dbReference type="ARBA" id="ARBA00010088"/>
    </source>
</evidence>
<dbReference type="PANTHER" id="PTHR21661">
    <property type="entry name" value="EPOXIDE HYDROLASE 1-RELATED"/>
    <property type="match status" value="1"/>
</dbReference>
<dbReference type="RefSeq" id="WP_353650171.1">
    <property type="nucleotide sequence ID" value="NZ_CP159218.1"/>
</dbReference>
<keyword evidence="2" id="KW-0058">Aromatic hydrocarbons catabolism</keyword>
<feature type="active site" description="Proton donor" evidence="4">
    <location>
        <position position="302"/>
    </location>
</feature>
<dbReference type="AlphaFoldDB" id="A0AAU8DS32"/>
<dbReference type="GO" id="GO:0004301">
    <property type="term" value="F:epoxide hydrolase activity"/>
    <property type="evidence" value="ECO:0007669"/>
    <property type="project" value="TreeGrafter"/>
</dbReference>
<comment type="similarity">
    <text evidence="1">Belongs to the peptidase S33 family.</text>
</comment>
<dbReference type="EMBL" id="CP159218">
    <property type="protein sequence ID" value="XCG64558.1"/>
    <property type="molecule type" value="Genomic_DNA"/>
</dbReference>
<feature type="domain" description="Epoxide hydrolase N-terminal" evidence="5">
    <location>
        <begin position="3"/>
        <end position="114"/>
    </location>
</feature>
<name>A0AAU8DS32_9ACTN</name>
<dbReference type="Gene3D" id="3.40.50.1820">
    <property type="entry name" value="alpha/beta hydrolase"/>
    <property type="match status" value="1"/>
</dbReference>
<reference evidence="6" key="1">
    <citation type="submission" date="2024-05" db="EMBL/GenBank/DDBJ databases">
        <authorList>
            <person name="Cai S.Y."/>
            <person name="Jin L.M."/>
            <person name="Li H.R."/>
        </authorList>
    </citation>
    <scope>NUCLEOTIDE SEQUENCE</scope>
    <source>
        <strain evidence="6">A5-74</strain>
    </source>
</reference>
<protein>
    <submittedName>
        <fullName evidence="6">Epoxide hydrolase family protein</fullName>
    </submittedName>
</protein>
<gene>
    <name evidence="6" type="ORF">ABLG96_04255</name>
</gene>
<dbReference type="InterPro" id="IPR010497">
    <property type="entry name" value="Epoxide_hydro_N"/>
</dbReference>
<evidence type="ECO:0000256" key="2">
    <source>
        <dbReference type="ARBA" id="ARBA00022797"/>
    </source>
</evidence>
<evidence type="ECO:0000256" key="4">
    <source>
        <dbReference type="PIRSR" id="PIRSR001112-1"/>
    </source>
</evidence>
<accession>A0AAU8DS32</accession>
<evidence type="ECO:0000256" key="3">
    <source>
        <dbReference type="ARBA" id="ARBA00022801"/>
    </source>
</evidence>
<dbReference type="PRINTS" id="PR00412">
    <property type="entry name" value="EPOXHYDRLASE"/>
</dbReference>
<dbReference type="PANTHER" id="PTHR21661:SF35">
    <property type="entry name" value="EPOXIDE HYDROLASE"/>
    <property type="match status" value="1"/>
</dbReference>
<dbReference type="Pfam" id="PF06441">
    <property type="entry name" value="EHN"/>
    <property type="match status" value="1"/>
</dbReference>
<sequence>MTPRPFTIDIPATDVSELQRRLRSTRFPEVPPNTDFARGTSGEYLRELVSAWADDFDWPAAQARLNEIPQFVAEVSAGGDASEPSRIHYLHATSTDPEAIPILLVHGWPDSPFRFRTAIPLLTEPTTSGPAFEVIAPSLPGFHFSGNTALHTDAVADLFAALMTELGHEKFVLAGGDIGSGVGLSMGRRHPDRLIGLHLTNADYPSGNEPGLTADERAYADFIQQWWFTQGGYAAVQSTKPQIVGPGLADSPAGLAAFMLGLIDTGAHAHDVEAAFGGRDELLVNFSLYHFTNSAASAADAYWAQSAGSAWGATPARVEVPTGFAIFPREAQSPREWCERQATVVRYTKMPRGGHFAALEVPDDYVGELRYFVQDLLDRD</sequence>
<organism evidence="6">
    <name type="scientific">Nakamurella sp. A5-74</name>
    <dbReference type="NCBI Taxonomy" id="3158264"/>
    <lineage>
        <taxon>Bacteria</taxon>
        <taxon>Bacillati</taxon>
        <taxon>Actinomycetota</taxon>
        <taxon>Actinomycetes</taxon>
        <taxon>Nakamurellales</taxon>
        <taxon>Nakamurellaceae</taxon>
        <taxon>Nakamurella</taxon>
    </lineage>
</organism>
<keyword evidence="3 6" id="KW-0378">Hydrolase</keyword>
<dbReference type="InterPro" id="IPR016292">
    <property type="entry name" value="Epoxide_hydrolase"/>
</dbReference>
<dbReference type="InterPro" id="IPR029058">
    <property type="entry name" value="AB_hydrolase_fold"/>
</dbReference>
<evidence type="ECO:0000259" key="5">
    <source>
        <dbReference type="Pfam" id="PF06441"/>
    </source>
</evidence>
<evidence type="ECO:0000313" key="6">
    <source>
        <dbReference type="EMBL" id="XCG64558.1"/>
    </source>
</evidence>
<dbReference type="GO" id="GO:0097176">
    <property type="term" value="P:epoxide metabolic process"/>
    <property type="evidence" value="ECO:0007669"/>
    <property type="project" value="TreeGrafter"/>
</dbReference>
<dbReference type="SUPFAM" id="SSF53474">
    <property type="entry name" value="alpha/beta-Hydrolases"/>
    <property type="match status" value="1"/>
</dbReference>
<feature type="active site" description="Nucleophile" evidence="4">
    <location>
        <position position="177"/>
    </location>
</feature>
<dbReference type="InterPro" id="IPR000639">
    <property type="entry name" value="Epox_hydrolase-like"/>
</dbReference>